<keyword evidence="3" id="KW-0597">Phosphoprotein</keyword>
<keyword evidence="5 10" id="KW-0418">Kinase</keyword>
<dbReference type="EMBL" id="LN831303">
    <property type="protein sequence ID" value="CQH63613.1"/>
    <property type="molecule type" value="Genomic_DNA"/>
</dbReference>
<dbReference type="SMART" id="SM00388">
    <property type="entry name" value="HisKA"/>
    <property type="match status" value="1"/>
</dbReference>
<dbReference type="SUPFAM" id="SSF55874">
    <property type="entry name" value="ATPase domain of HSP90 chaperone/DNA topoisomerase II/histidine kinase"/>
    <property type="match status" value="1"/>
</dbReference>
<dbReference type="SMART" id="SM00387">
    <property type="entry name" value="HATPase_c"/>
    <property type="match status" value="1"/>
</dbReference>
<comment type="catalytic activity">
    <reaction evidence="1">
        <text>ATP + protein L-histidine = ADP + protein N-phospho-L-histidine.</text>
        <dbReference type="EC" id="2.7.13.3"/>
    </reaction>
</comment>
<dbReference type="AlphaFoldDB" id="A0A0U5HY45"/>
<keyword evidence="11" id="KW-1185">Reference proteome</keyword>
<evidence type="ECO:0000256" key="2">
    <source>
        <dbReference type="ARBA" id="ARBA00012438"/>
    </source>
</evidence>
<feature type="domain" description="Histidine kinase" evidence="7">
    <location>
        <begin position="146"/>
        <end position="337"/>
    </location>
</feature>
<dbReference type="GO" id="GO:0000155">
    <property type="term" value="F:phosphorelay sensor kinase activity"/>
    <property type="evidence" value="ECO:0007669"/>
    <property type="project" value="InterPro"/>
</dbReference>
<evidence type="ECO:0000313" key="11">
    <source>
        <dbReference type="Proteomes" id="UP000066737"/>
    </source>
</evidence>
<dbReference type="Proteomes" id="UP000066737">
    <property type="component" value="Plasmid pSTJ001"/>
</dbReference>
<dbReference type="SUPFAM" id="SSF47384">
    <property type="entry name" value="Homodimeric domain of signal transducing histidine kinase"/>
    <property type="match status" value="1"/>
</dbReference>
<evidence type="ECO:0000259" key="7">
    <source>
        <dbReference type="PROSITE" id="PS50109"/>
    </source>
</evidence>
<dbReference type="PANTHER" id="PTHR43711">
    <property type="entry name" value="TWO-COMPONENT HISTIDINE KINASE"/>
    <property type="match status" value="1"/>
</dbReference>
<evidence type="ECO:0000256" key="5">
    <source>
        <dbReference type="ARBA" id="ARBA00022777"/>
    </source>
</evidence>
<dbReference type="SUPFAM" id="SSF55785">
    <property type="entry name" value="PYP-like sensor domain (PAS domain)"/>
    <property type="match status" value="1"/>
</dbReference>
<gene>
    <name evidence="10" type="ORF">HHUB_4136</name>
</gene>
<dbReference type="CDD" id="cd00075">
    <property type="entry name" value="HATPase"/>
    <property type="match status" value="1"/>
</dbReference>
<dbReference type="Gene3D" id="3.30.565.10">
    <property type="entry name" value="Histidine kinase-like ATPase, C-terminal domain"/>
    <property type="match status" value="1"/>
</dbReference>
<dbReference type="InterPro" id="IPR003594">
    <property type="entry name" value="HATPase_dom"/>
</dbReference>
<evidence type="ECO:0000259" key="8">
    <source>
        <dbReference type="PROSITE" id="PS50112"/>
    </source>
</evidence>
<dbReference type="EC" id="2.7.13.3" evidence="2"/>
<dbReference type="GeneID" id="26660476"/>
<proteinExistence type="predicted"/>
<dbReference type="InterPro" id="IPR036097">
    <property type="entry name" value="HisK_dim/P_sf"/>
</dbReference>
<dbReference type="CDD" id="cd00082">
    <property type="entry name" value="HisKA"/>
    <property type="match status" value="1"/>
</dbReference>
<dbReference type="PRINTS" id="PR00344">
    <property type="entry name" value="BCTRLSENSOR"/>
</dbReference>
<dbReference type="RefSeq" id="WP_082687268.1">
    <property type="nucleotide sequence ID" value="NZ_CEML01000004.1"/>
</dbReference>
<dbReference type="PROSITE" id="PS50112">
    <property type="entry name" value="PAS"/>
    <property type="match status" value="1"/>
</dbReference>
<reference evidence="11" key="1">
    <citation type="journal article" date="2016" name="Environ. Microbiol.">
        <title>The complete genome of a viable archaeum isolated from 123-million-year-old rock salt.</title>
        <authorList>
            <person name="Jaakkola S.T."/>
            <person name="Pfeiffer F."/>
            <person name="Ravantti J.J."/>
            <person name="Guo Q."/>
            <person name="Liu Y."/>
            <person name="Chen X."/>
            <person name="Ma H."/>
            <person name="Yang C."/>
            <person name="Oksanen H.M."/>
            <person name="Bamford D.H."/>
        </authorList>
    </citation>
    <scope>NUCLEOTIDE SEQUENCE</scope>
    <source>
        <strain evidence="11">JI20-1</strain>
        <plasmid evidence="11">Plasmid pSTJ001</plasmid>
    </source>
</reference>
<dbReference type="Pfam" id="PF02518">
    <property type="entry name" value="HATPase_c"/>
    <property type="match status" value="1"/>
</dbReference>
<accession>A0A0U5HY45</accession>
<dbReference type="Pfam" id="PF13426">
    <property type="entry name" value="PAS_9"/>
    <property type="match status" value="1"/>
</dbReference>
<dbReference type="SMART" id="SM00091">
    <property type="entry name" value="PAS"/>
    <property type="match status" value="1"/>
</dbReference>
<dbReference type="InterPro" id="IPR003661">
    <property type="entry name" value="HisK_dim/P_dom"/>
</dbReference>
<name>A0A0U5HY45_9EURY</name>
<protein>
    <recommendedName>
        <fullName evidence="2">histidine kinase</fullName>
        <ecNumber evidence="2">2.7.13.3</ecNumber>
    </recommendedName>
</protein>
<dbReference type="Gene3D" id="1.10.287.130">
    <property type="match status" value="1"/>
</dbReference>
<dbReference type="InterPro" id="IPR050736">
    <property type="entry name" value="Sensor_HK_Regulatory"/>
</dbReference>
<dbReference type="Pfam" id="PF00512">
    <property type="entry name" value="HisKA"/>
    <property type="match status" value="1"/>
</dbReference>
<keyword evidence="4 10" id="KW-0808">Transferase</keyword>
<dbReference type="KEGG" id="hhb:Hhub_4136"/>
<evidence type="ECO:0000256" key="3">
    <source>
        <dbReference type="ARBA" id="ARBA00022553"/>
    </source>
</evidence>
<dbReference type="InterPro" id="IPR000700">
    <property type="entry name" value="PAS-assoc_C"/>
</dbReference>
<feature type="domain" description="PAS" evidence="8">
    <location>
        <begin position="8"/>
        <end position="78"/>
    </location>
</feature>
<dbReference type="InterPro" id="IPR036890">
    <property type="entry name" value="HATPase_C_sf"/>
</dbReference>
<dbReference type="NCBIfam" id="TIGR00229">
    <property type="entry name" value="sensory_box"/>
    <property type="match status" value="1"/>
</dbReference>
<dbReference type="InterPro" id="IPR005467">
    <property type="entry name" value="His_kinase_dom"/>
</dbReference>
<dbReference type="Gene3D" id="3.30.450.20">
    <property type="entry name" value="PAS domain"/>
    <property type="match status" value="1"/>
</dbReference>
<evidence type="ECO:0000256" key="6">
    <source>
        <dbReference type="ARBA" id="ARBA00023012"/>
    </source>
</evidence>
<dbReference type="InterPro" id="IPR000014">
    <property type="entry name" value="PAS"/>
</dbReference>
<evidence type="ECO:0000256" key="4">
    <source>
        <dbReference type="ARBA" id="ARBA00022679"/>
    </source>
</evidence>
<dbReference type="OrthoDB" id="8127at2157"/>
<evidence type="ECO:0000259" key="9">
    <source>
        <dbReference type="PROSITE" id="PS50113"/>
    </source>
</evidence>
<dbReference type="InterPro" id="IPR004358">
    <property type="entry name" value="Sig_transdc_His_kin-like_C"/>
</dbReference>
<geneLocation type="plasmid" evidence="11">
    <name>pSTJ001</name>
</geneLocation>
<feature type="domain" description="PAC" evidence="9">
    <location>
        <begin position="85"/>
        <end position="135"/>
    </location>
</feature>
<evidence type="ECO:0000313" key="10">
    <source>
        <dbReference type="EMBL" id="CQH63613.1"/>
    </source>
</evidence>
<dbReference type="CDD" id="cd00130">
    <property type="entry name" value="PAS"/>
    <property type="match status" value="1"/>
</dbReference>
<keyword evidence="6" id="KW-0902">Two-component regulatory system</keyword>
<sequence>MEKPAVDSPAFYQTLVEHASEGMLTIDDESQIVYANPAVEKILGYKPSELIGSSKMKIIPERLRPIHAAALEKYVQTGEKHIDWNGVELPALHKDGHEVPTLISFREHELNGEQYFTGIIRDITTRQQREQQLHTQNEHLDDFAELLAHDIRNPLSVAQGYTEVAQHEQDIPALAEVTDALDRIETLVDDVLTLSKAGQAIGEVEQVTVIERVNQAWHHVETPQATLQITSELGSIIADQSRFQELLENLFRNAIEHTDGPVTVRVGRFDDGNGLYVADDGPGIPSEIRGEIFEHGYSTREAGTGYGLAIVKQIADAHGWTLSVTASDDGGARFEITGLQDDTPNQL</sequence>
<dbReference type="PROSITE" id="PS50109">
    <property type="entry name" value="HIS_KIN"/>
    <property type="match status" value="1"/>
</dbReference>
<dbReference type="PROSITE" id="PS50113">
    <property type="entry name" value="PAC"/>
    <property type="match status" value="1"/>
</dbReference>
<dbReference type="InterPro" id="IPR035965">
    <property type="entry name" value="PAS-like_dom_sf"/>
</dbReference>
<organism evidence="10 11">
    <name type="scientific">Halobacterium hubeiense</name>
    <dbReference type="NCBI Taxonomy" id="1407499"/>
    <lineage>
        <taxon>Archaea</taxon>
        <taxon>Methanobacteriati</taxon>
        <taxon>Methanobacteriota</taxon>
        <taxon>Stenosarchaea group</taxon>
        <taxon>Halobacteria</taxon>
        <taxon>Halobacteriales</taxon>
        <taxon>Halobacteriaceae</taxon>
        <taxon>Halobacterium</taxon>
    </lineage>
</organism>
<evidence type="ECO:0000256" key="1">
    <source>
        <dbReference type="ARBA" id="ARBA00000085"/>
    </source>
</evidence>
<dbReference type="PANTHER" id="PTHR43711:SF1">
    <property type="entry name" value="HISTIDINE KINASE 1"/>
    <property type="match status" value="1"/>
</dbReference>